<dbReference type="Pfam" id="PF00586">
    <property type="entry name" value="AIRS"/>
    <property type="match status" value="1"/>
</dbReference>
<evidence type="ECO:0000256" key="1">
    <source>
        <dbReference type="ARBA" id="ARBA00006243"/>
    </source>
</evidence>
<evidence type="ECO:0000259" key="3">
    <source>
        <dbReference type="Pfam" id="PF00586"/>
    </source>
</evidence>
<dbReference type="InterPro" id="IPR036921">
    <property type="entry name" value="PurM-like_N_sf"/>
</dbReference>
<feature type="region of interest" description="Disordered" evidence="2">
    <location>
        <begin position="1"/>
        <end position="83"/>
    </location>
</feature>
<feature type="domain" description="PurM-like N-terminal" evidence="3">
    <location>
        <begin position="138"/>
        <end position="249"/>
    </location>
</feature>
<dbReference type="Proteomes" id="UP000236754">
    <property type="component" value="Unassembled WGS sequence"/>
</dbReference>
<dbReference type="NCBIfam" id="TIGR02124">
    <property type="entry name" value="hypE"/>
    <property type="match status" value="1"/>
</dbReference>
<dbReference type="Gene3D" id="3.30.1330.10">
    <property type="entry name" value="PurM-like, N-terminal domain"/>
    <property type="match status" value="1"/>
</dbReference>
<dbReference type="PANTHER" id="PTHR30303">
    <property type="entry name" value="HYDROGENASE ISOENZYMES FORMATION PROTEIN HYPE"/>
    <property type="match status" value="1"/>
</dbReference>
<dbReference type="EMBL" id="FNVU01000012">
    <property type="protein sequence ID" value="SEG80415.1"/>
    <property type="molecule type" value="Genomic_DNA"/>
</dbReference>
<dbReference type="SUPFAM" id="SSF56042">
    <property type="entry name" value="PurM C-terminal domain-like"/>
    <property type="match status" value="1"/>
</dbReference>
<comment type="similarity">
    <text evidence="1">Belongs to the HypE family.</text>
</comment>
<protein>
    <submittedName>
        <fullName evidence="5">Hydrogenase maturation protein, carbamoyl dehydratase HypE</fullName>
    </submittedName>
</protein>
<feature type="domain" description="PurM-like C-terminal" evidence="4">
    <location>
        <begin position="262"/>
        <end position="407"/>
    </location>
</feature>
<dbReference type="InterPro" id="IPR036676">
    <property type="entry name" value="PurM-like_C_sf"/>
</dbReference>
<evidence type="ECO:0000259" key="4">
    <source>
        <dbReference type="Pfam" id="PF02769"/>
    </source>
</evidence>
<evidence type="ECO:0000313" key="5">
    <source>
        <dbReference type="EMBL" id="SEG80415.1"/>
    </source>
</evidence>
<sequence>MAETTRARETREDRPNSPDPAAPSVPEPHAPAPSVPEPAVPGPGVPGPGVPGPGAPAPSVPEPSAPAPGAPGGPVTPIVPGTPAGPVPDLMAWSCPAPLRDQPRVVMGHGGGGAMSAELVEHVFAPAFGGEVLRQLGDAAAVTLGGARLAFSTDSFVVRPLFFPGGSIGDLAVNGTVNDLAMSGARAAYLSCGFILEEGVEMPVVARVARAMGAAARAAGVEIATGDTKVVEAGHGDGVYINTAGIGLIPPGVDLRPDRVVPGDVVIVSGPLGVHGVAIMSVREGLEFGVEIESDCAPLGGLVDAMLAVTPDLHVLRDPTRGGLAASLNEIAAASGAGVVVRERAVPVPPEVANACAILGLDPWYVANEGKLVAFVPREHADAVLAAMRAHPLGTQACVIGEAVPDHPGMVVARTGLGGTRVVDLPIGEQLPRIC</sequence>
<evidence type="ECO:0000256" key="2">
    <source>
        <dbReference type="SAM" id="MobiDB-lite"/>
    </source>
</evidence>
<feature type="compositionally biased region" description="Basic and acidic residues" evidence="2">
    <location>
        <begin position="1"/>
        <end position="16"/>
    </location>
</feature>
<dbReference type="InterPro" id="IPR016188">
    <property type="entry name" value="PurM-like_N"/>
</dbReference>
<keyword evidence="6" id="KW-1185">Reference proteome</keyword>
<dbReference type="Pfam" id="PF02769">
    <property type="entry name" value="AIRS_C"/>
    <property type="match status" value="1"/>
</dbReference>
<dbReference type="Gene3D" id="3.90.650.10">
    <property type="entry name" value="PurM-like C-terminal domain"/>
    <property type="match status" value="1"/>
</dbReference>
<gene>
    <name evidence="5" type="ORF">SAMN05216223_11226</name>
</gene>
<dbReference type="PANTHER" id="PTHR30303:SF0">
    <property type="entry name" value="CARBAMOYL DEHYDRATASE HYPE"/>
    <property type="match status" value="1"/>
</dbReference>
<feature type="compositionally biased region" description="Pro residues" evidence="2">
    <location>
        <begin position="17"/>
        <end position="71"/>
    </location>
</feature>
<dbReference type="InterPro" id="IPR010918">
    <property type="entry name" value="PurM-like_C_dom"/>
</dbReference>
<name>A0A1H6D6Q6_9ACTN</name>
<dbReference type="SUPFAM" id="SSF55326">
    <property type="entry name" value="PurM N-terminal domain-like"/>
    <property type="match status" value="1"/>
</dbReference>
<dbReference type="InterPro" id="IPR011854">
    <property type="entry name" value="HypE"/>
</dbReference>
<evidence type="ECO:0000313" key="6">
    <source>
        <dbReference type="Proteomes" id="UP000236754"/>
    </source>
</evidence>
<accession>A0A1H6D6Q6</accession>
<reference evidence="5 6" key="1">
    <citation type="submission" date="2016-10" db="EMBL/GenBank/DDBJ databases">
        <authorList>
            <person name="de Groot N.N."/>
        </authorList>
    </citation>
    <scope>NUCLEOTIDE SEQUENCE [LARGE SCALE GENOMIC DNA]</scope>
    <source>
        <strain evidence="5 6">CGMCC 4.2023</strain>
    </source>
</reference>
<dbReference type="AlphaFoldDB" id="A0A1H6D6Q6"/>
<organism evidence="5 6">
    <name type="scientific">Actinacidiphila yanglinensis</name>
    <dbReference type="NCBI Taxonomy" id="310779"/>
    <lineage>
        <taxon>Bacteria</taxon>
        <taxon>Bacillati</taxon>
        <taxon>Actinomycetota</taxon>
        <taxon>Actinomycetes</taxon>
        <taxon>Kitasatosporales</taxon>
        <taxon>Streptomycetaceae</taxon>
        <taxon>Actinacidiphila</taxon>
    </lineage>
</organism>
<proteinExistence type="inferred from homology"/>
<feature type="compositionally biased region" description="Low complexity" evidence="2">
    <location>
        <begin position="73"/>
        <end position="83"/>
    </location>
</feature>
<dbReference type="GO" id="GO:0051604">
    <property type="term" value="P:protein maturation"/>
    <property type="evidence" value="ECO:0007669"/>
    <property type="project" value="TreeGrafter"/>
</dbReference>
<dbReference type="CDD" id="cd02197">
    <property type="entry name" value="HypE"/>
    <property type="match status" value="1"/>
</dbReference>